<dbReference type="GO" id="GO:0046872">
    <property type="term" value="F:metal ion binding"/>
    <property type="evidence" value="ECO:0007669"/>
    <property type="project" value="UniProtKB-KW"/>
</dbReference>
<keyword evidence="10" id="KW-0418">Kinase</keyword>
<evidence type="ECO:0000256" key="14">
    <source>
        <dbReference type="ARBA" id="ARBA00047700"/>
    </source>
</evidence>
<dbReference type="InterPro" id="IPR036637">
    <property type="entry name" value="Phosphohistidine_dom_sf"/>
</dbReference>
<evidence type="ECO:0000313" key="18">
    <source>
        <dbReference type="Proteomes" id="UP000807825"/>
    </source>
</evidence>
<dbReference type="EC" id="2.7.9.2" evidence="5"/>
<evidence type="ECO:0000256" key="10">
    <source>
        <dbReference type="ARBA" id="ARBA00022777"/>
    </source>
</evidence>
<name>A0A9D6UYF1_9BACT</name>
<evidence type="ECO:0000256" key="8">
    <source>
        <dbReference type="ARBA" id="ARBA00022723"/>
    </source>
</evidence>
<dbReference type="Gene3D" id="3.30.470.20">
    <property type="entry name" value="ATP-grasp fold, B domain"/>
    <property type="match status" value="1"/>
</dbReference>
<evidence type="ECO:0000256" key="6">
    <source>
        <dbReference type="ARBA" id="ARBA00021623"/>
    </source>
</evidence>
<sequence>MWVCFKEFMNRLFAGRRDAVSFPQIFEQFQALLQSHQKAMELIAGLGEKSGGDYIFDRKYLVDTIRELQDLLLRMVKGLNLIASNRYFELYQSLDRVFLPMEAELRGRLILSEAPYVISLQNAPVDNPELTGGKANTLVEIIHRIHIPVPSGFVITSAAYHRFLEYNDLEDRIHTLLEAWVSGEEQLNRAAGQIRYSILAGIIPQDLTREIMKYAHETRSTWAVRSSAYGEDGELSFAGLHESVLNVLPGEVPEVYKRVLASLYSPEALTYRLRMGMLGEEAAMSVLCQKMIESRASGVVQTVCIEQSDTDCLAIHASFGLGRTVVEGRDSLDKYLIEKHPPFRVKVKDIPRKEFVVRLASGGGEQESPLDESMQTEMSIGEETIHTLTKWAMALERYFKQPQEMEWTVDGAENCWLLQSRRLVIPEPFETTGEDICESCSGYPIIIKNTGVVAHSGVGCGPVYTVRANEDMDNFPEGAVLVTRYTAPWLAQVVPKASAIVAERGSAAGHLATIAREFRVPTLVSVEGAAAVLHDGMEITLDTHHRLIYSGQVSELLRYELLESAVFEESPEFRLLRRLLKRVAPLHLIDSQSPEFTPEGCSSAHDMIRFIHEKAIQELMDFSTGLQCFKETKVWTLLSDVPLGLKILDLGGGLAPDLTPDKVRVDDIESLPLKAVWTGLSLRDVWSTEPVDVDFKGLMSSLTRHWDATGGGAVPSGFNLAVINKIYMNLHLRLGYHFNLIDARMDDEPQHNHIYFRFVGGVTDITRRSRRAQVLAQILTAYQFHAVTKGDLVVARLLHLPKEEIGQRLQVLGALIGFTRQLDIQLRSDQDIARFIDEFFNRHAHLAQSLM</sequence>
<comment type="pathway">
    <text evidence="3">Carbohydrate biosynthesis; gluconeogenesis.</text>
</comment>
<evidence type="ECO:0000313" key="17">
    <source>
        <dbReference type="EMBL" id="MBI5248603.1"/>
    </source>
</evidence>
<dbReference type="SUPFAM" id="SSF56059">
    <property type="entry name" value="Glutathione synthetase ATP-binding domain-like"/>
    <property type="match status" value="1"/>
</dbReference>
<organism evidence="17 18">
    <name type="scientific">Desulfomonile tiedjei</name>
    <dbReference type="NCBI Taxonomy" id="2358"/>
    <lineage>
        <taxon>Bacteria</taxon>
        <taxon>Pseudomonadati</taxon>
        <taxon>Thermodesulfobacteriota</taxon>
        <taxon>Desulfomonilia</taxon>
        <taxon>Desulfomonilales</taxon>
        <taxon>Desulfomonilaceae</taxon>
        <taxon>Desulfomonile</taxon>
    </lineage>
</organism>
<proteinExistence type="inferred from homology"/>
<comment type="catalytic activity">
    <reaction evidence="14">
        <text>pyruvate + ATP + H2O = phosphoenolpyruvate + AMP + phosphate + 2 H(+)</text>
        <dbReference type="Rhea" id="RHEA:11364"/>
        <dbReference type="ChEBI" id="CHEBI:15361"/>
        <dbReference type="ChEBI" id="CHEBI:15377"/>
        <dbReference type="ChEBI" id="CHEBI:15378"/>
        <dbReference type="ChEBI" id="CHEBI:30616"/>
        <dbReference type="ChEBI" id="CHEBI:43474"/>
        <dbReference type="ChEBI" id="CHEBI:58702"/>
        <dbReference type="ChEBI" id="CHEBI:456215"/>
        <dbReference type="EC" id="2.7.9.2"/>
    </reaction>
</comment>
<reference evidence="17" key="1">
    <citation type="submission" date="2020-07" db="EMBL/GenBank/DDBJ databases">
        <title>Huge and variable diversity of episymbiotic CPR bacteria and DPANN archaea in groundwater ecosystems.</title>
        <authorList>
            <person name="He C.Y."/>
            <person name="Keren R."/>
            <person name="Whittaker M."/>
            <person name="Farag I.F."/>
            <person name="Doudna J."/>
            <person name="Cate J.H.D."/>
            <person name="Banfield J.F."/>
        </authorList>
    </citation>
    <scope>NUCLEOTIDE SEQUENCE</scope>
    <source>
        <strain evidence="17">NC_groundwater_1664_Pr3_B-0.1um_52_9</strain>
    </source>
</reference>
<dbReference type="Proteomes" id="UP000807825">
    <property type="component" value="Unassembled WGS sequence"/>
</dbReference>
<evidence type="ECO:0000256" key="3">
    <source>
        <dbReference type="ARBA" id="ARBA00004742"/>
    </source>
</evidence>
<dbReference type="EMBL" id="JACRDE010000115">
    <property type="protein sequence ID" value="MBI5248603.1"/>
    <property type="molecule type" value="Genomic_DNA"/>
</dbReference>
<evidence type="ECO:0000256" key="7">
    <source>
        <dbReference type="ARBA" id="ARBA00022679"/>
    </source>
</evidence>
<dbReference type="PANTHER" id="PTHR43030">
    <property type="entry name" value="PHOSPHOENOLPYRUVATE SYNTHASE"/>
    <property type="match status" value="1"/>
</dbReference>
<comment type="caution">
    <text evidence="17">The sequence shown here is derived from an EMBL/GenBank/DDBJ whole genome shotgun (WGS) entry which is preliminary data.</text>
</comment>
<dbReference type="GO" id="GO:0008986">
    <property type="term" value="F:pyruvate, water dikinase activity"/>
    <property type="evidence" value="ECO:0007669"/>
    <property type="project" value="UniProtKB-EC"/>
</dbReference>
<dbReference type="PANTHER" id="PTHR43030:SF1">
    <property type="entry name" value="PHOSPHOENOLPYRUVATE SYNTHASE"/>
    <property type="match status" value="1"/>
</dbReference>
<evidence type="ECO:0000256" key="12">
    <source>
        <dbReference type="ARBA" id="ARBA00022842"/>
    </source>
</evidence>
<gene>
    <name evidence="17" type="ORF">HY912_03840</name>
</gene>
<keyword evidence="8" id="KW-0479">Metal-binding</keyword>
<dbReference type="InterPro" id="IPR002192">
    <property type="entry name" value="PPDK_AMP/ATP-bd"/>
</dbReference>
<evidence type="ECO:0000256" key="9">
    <source>
        <dbReference type="ARBA" id="ARBA00022741"/>
    </source>
</evidence>
<keyword evidence="12" id="KW-0460">Magnesium</keyword>
<dbReference type="InterPro" id="IPR006319">
    <property type="entry name" value="PEP_synth"/>
</dbReference>
<dbReference type="GO" id="GO:0005524">
    <property type="term" value="F:ATP binding"/>
    <property type="evidence" value="ECO:0007669"/>
    <property type="project" value="UniProtKB-KW"/>
</dbReference>
<keyword evidence="7" id="KW-0808">Transferase</keyword>
<feature type="domain" description="PEP-utilising enzyme mobile" evidence="15">
    <location>
        <begin position="475"/>
        <end position="544"/>
    </location>
</feature>
<dbReference type="Gene3D" id="3.30.1490.20">
    <property type="entry name" value="ATP-grasp fold, A domain"/>
    <property type="match status" value="1"/>
</dbReference>
<evidence type="ECO:0000259" key="15">
    <source>
        <dbReference type="Pfam" id="PF00391"/>
    </source>
</evidence>
<keyword evidence="9" id="KW-0547">Nucleotide-binding</keyword>
<keyword evidence="11" id="KW-0067">ATP-binding</keyword>
<dbReference type="Pfam" id="PF01326">
    <property type="entry name" value="PPDK_N"/>
    <property type="match status" value="1"/>
</dbReference>
<dbReference type="AlphaFoldDB" id="A0A9D6UYF1"/>
<comment type="function">
    <text evidence="2">Catalyzes the phosphorylation of pyruvate to phosphoenolpyruvate.</text>
</comment>
<evidence type="ECO:0000259" key="16">
    <source>
        <dbReference type="Pfam" id="PF01326"/>
    </source>
</evidence>
<dbReference type="InterPro" id="IPR013815">
    <property type="entry name" value="ATP_grasp_subdomain_1"/>
</dbReference>
<evidence type="ECO:0000256" key="2">
    <source>
        <dbReference type="ARBA" id="ARBA00002988"/>
    </source>
</evidence>
<dbReference type="Gene3D" id="3.50.30.10">
    <property type="entry name" value="Phosphohistidine domain"/>
    <property type="match status" value="1"/>
</dbReference>
<feature type="domain" description="Pyruvate phosphate dikinase AMP/ATP-binding" evidence="16">
    <location>
        <begin position="130"/>
        <end position="422"/>
    </location>
</feature>
<protein>
    <recommendedName>
        <fullName evidence="6">Phosphoenolpyruvate synthase</fullName>
        <ecNumber evidence="5">2.7.9.2</ecNumber>
    </recommendedName>
    <alternativeName>
        <fullName evidence="13">Pyruvate, water dikinase</fullName>
    </alternativeName>
</protein>
<evidence type="ECO:0000256" key="5">
    <source>
        <dbReference type="ARBA" id="ARBA00011996"/>
    </source>
</evidence>
<comment type="cofactor">
    <cofactor evidence="1">
        <name>Mg(2+)</name>
        <dbReference type="ChEBI" id="CHEBI:18420"/>
    </cofactor>
</comment>
<evidence type="ECO:0000256" key="4">
    <source>
        <dbReference type="ARBA" id="ARBA00007837"/>
    </source>
</evidence>
<dbReference type="Pfam" id="PF00391">
    <property type="entry name" value="PEP-utilizers"/>
    <property type="match status" value="1"/>
</dbReference>
<dbReference type="SUPFAM" id="SSF52009">
    <property type="entry name" value="Phosphohistidine domain"/>
    <property type="match status" value="1"/>
</dbReference>
<comment type="similarity">
    <text evidence="4">Belongs to the PEP-utilizing enzyme family.</text>
</comment>
<evidence type="ECO:0000256" key="13">
    <source>
        <dbReference type="ARBA" id="ARBA00033470"/>
    </source>
</evidence>
<accession>A0A9D6UYF1</accession>
<evidence type="ECO:0000256" key="1">
    <source>
        <dbReference type="ARBA" id="ARBA00001946"/>
    </source>
</evidence>
<dbReference type="InterPro" id="IPR008279">
    <property type="entry name" value="PEP-util_enz_mobile_dom"/>
</dbReference>
<evidence type="ECO:0000256" key="11">
    <source>
        <dbReference type="ARBA" id="ARBA00022840"/>
    </source>
</evidence>